<dbReference type="VEuPathDB" id="FungiDB:PADG_05530"/>
<dbReference type="InterPro" id="IPR029033">
    <property type="entry name" value="His_PPase_superfam"/>
</dbReference>
<organism evidence="5 6">
    <name type="scientific">Paracoccidioides brasiliensis (strain Pb18)</name>
    <dbReference type="NCBI Taxonomy" id="502780"/>
    <lineage>
        <taxon>Eukaryota</taxon>
        <taxon>Fungi</taxon>
        <taxon>Dikarya</taxon>
        <taxon>Ascomycota</taxon>
        <taxon>Pezizomycotina</taxon>
        <taxon>Eurotiomycetes</taxon>
        <taxon>Eurotiomycetidae</taxon>
        <taxon>Onygenales</taxon>
        <taxon>Ajellomycetaceae</taxon>
        <taxon>Paracoccidioides</taxon>
    </lineage>
</organism>
<sequence>MLIATKVTNLLLWSSYLAVLGAAQNTPSPETVWSSVVITHHGDSTPMVLPGVQLITSYGAQQMFSAGSYFRNRYMVDSATRLVDISTSFPVPSELRVLSMVEQYVSASALSFLQGLYPPNRQSDNSSVNIANLVNGTVVDFPLNGYKYAELFTPSFRDPISTQLVGHANCPAYSGAIVEWVEGREFLALATESVAFYSSIYSRILRGIFSVQNTNFINAIAIWEFLNYQYIHNMTARSVISLEDVNHARYLADRFAFATNGNISTSGQGRDDNGDLLAVAGKTLSRYIVSSFESNIGTNGNGNKLALVFGRHEPMVAFAALAKLATDRYPNFFGLPEHGASMVFELFSTGSSSPPGQYPSQNDLMVRFFLRNGSNPSGTEPPLTSYPLFGRPEGSPGIPYREFRSEMANIMLSVAGWCQTCVSESVFCPSYLANFGRSGTGPSSRRLSSVVSGVIGAVVSLCVVGLLAGLASWLLGLRVRRTATRRRSDLGGFKGGNRLASDPDLTFGGKAGQQGVGVFVKQDDYERGNSSGDNHGGHERIGSWELRSKSAISKPESDTESTRRLRGNASGRVSFEEEDAAVSTIAEPVKAHEHV</sequence>
<feature type="chain" id="PRO_5002909768" description="Acid phosphatase" evidence="4">
    <location>
        <begin position="24"/>
        <end position="595"/>
    </location>
</feature>
<evidence type="ECO:0000256" key="3">
    <source>
        <dbReference type="SAM" id="Phobius"/>
    </source>
</evidence>
<dbReference type="RefSeq" id="XP_010761040.1">
    <property type="nucleotide sequence ID" value="XM_010762738.1"/>
</dbReference>
<dbReference type="HOGENOM" id="CLU_023111_0_1_1"/>
<dbReference type="InterPro" id="IPR000560">
    <property type="entry name" value="His_Pase_clade-2"/>
</dbReference>
<dbReference type="Gene3D" id="3.40.50.1240">
    <property type="entry name" value="Phosphoglycerate mutase-like"/>
    <property type="match status" value="1"/>
</dbReference>
<dbReference type="InterPro" id="IPR050645">
    <property type="entry name" value="Histidine_acid_phosphatase"/>
</dbReference>
<evidence type="ECO:0000313" key="6">
    <source>
        <dbReference type="Proteomes" id="UP000001628"/>
    </source>
</evidence>
<dbReference type="KEGG" id="pbn:PADG_05530"/>
<evidence type="ECO:0000256" key="4">
    <source>
        <dbReference type="SAM" id="SignalP"/>
    </source>
</evidence>
<dbReference type="EMBL" id="KN275962">
    <property type="protein sequence ID" value="EEH49451.1"/>
    <property type="molecule type" value="Genomic_DNA"/>
</dbReference>
<dbReference type="GO" id="GO:0016791">
    <property type="term" value="F:phosphatase activity"/>
    <property type="evidence" value="ECO:0007669"/>
    <property type="project" value="TreeGrafter"/>
</dbReference>
<dbReference type="PANTHER" id="PTHR11567">
    <property type="entry name" value="ACID PHOSPHATASE-RELATED"/>
    <property type="match status" value="1"/>
</dbReference>
<dbReference type="PANTHER" id="PTHR11567:SF127">
    <property type="entry name" value="HISTIDINE ACID PHOSPHATASE"/>
    <property type="match status" value="1"/>
</dbReference>
<dbReference type="STRING" id="502780.C1GE44"/>
<evidence type="ECO:0000256" key="1">
    <source>
        <dbReference type="ARBA" id="ARBA00005375"/>
    </source>
</evidence>
<dbReference type="InParanoid" id="C1GE44"/>
<feature type="signal peptide" evidence="4">
    <location>
        <begin position="1"/>
        <end position="23"/>
    </location>
</feature>
<dbReference type="OrthoDB" id="258392at2759"/>
<keyword evidence="6" id="KW-1185">Reference proteome</keyword>
<reference evidence="5 6" key="1">
    <citation type="journal article" date="2011" name="PLoS Genet.">
        <title>Comparative genomic analysis of human fungal pathogens causing paracoccidioidomycosis.</title>
        <authorList>
            <person name="Desjardins C.A."/>
            <person name="Champion M.D."/>
            <person name="Holder J.W."/>
            <person name="Muszewska A."/>
            <person name="Goldberg J."/>
            <person name="Bailao A.M."/>
            <person name="Brigido M.M."/>
            <person name="Ferreira M.E."/>
            <person name="Garcia A.M."/>
            <person name="Grynberg M."/>
            <person name="Gujja S."/>
            <person name="Heiman D.I."/>
            <person name="Henn M.R."/>
            <person name="Kodira C.D."/>
            <person name="Leon-Narvaez H."/>
            <person name="Longo L.V."/>
            <person name="Ma L.J."/>
            <person name="Malavazi I."/>
            <person name="Matsuo A.L."/>
            <person name="Morais F.V."/>
            <person name="Pereira M."/>
            <person name="Rodriguez-Brito S."/>
            <person name="Sakthikumar S."/>
            <person name="Salem-Izacc S.M."/>
            <person name="Sykes S.M."/>
            <person name="Teixeira M.M."/>
            <person name="Vallejo M.C."/>
            <person name="Walter M.E."/>
            <person name="Yandava C."/>
            <person name="Young S."/>
            <person name="Zeng Q."/>
            <person name="Zucker J."/>
            <person name="Felipe M.S."/>
            <person name="Goldman G.H."/>
            <person name="Haas B.J."/>
            <person name="McEwen J.G."/>
            <person name="Nino-Vega G."/>
            <person name="Puccia R."/>
            <person name="San-Blas G."/>
            <person name="Soares C.M."/>
            <person name="Birren B.W."/>
            <person name="Cuomo C.A."/>
        </authorList>
    </citation>
    <scope>NUCLEOTIDE SEQUENCE [LARGE SCALE GENOMIC DNA]</scope>
    <source>
        <strain evidence="5 6">Pb18</strain>
    </source>
</reference>
<evidence type="ECO:0000313" key="5">
    <source>
        <dbReference type="EMBL" id="EEH49451.1"/>
    </source>
</evidence>
<evidence type="ECO:0000256" key="2">
    <source>
        <dbReference type="SAM" id="MobiDB-lite"/>
    </source>
</evidence>
<keyword evidence="3" id="KW-0812">Transmembrane</keyword>
<keyword evidence="3" id="KW-1133">Transmembrane helix</keyword>
<comment type="similarity">
    <text evidence="1">Belongs to the histidine acid phosphatase family.</text>
</comment>
<dbReference type="AlphaFoldDB" id="C1GE44"/>
<dbReference type="SUPFAM" id="SSF53254">
    <property type="entry name" value="Phosphoglycerate mutase-like"/>
    <property type="match status" value="1"/>
</dbReference>
<dbReference type="GeneID" id="22584440"/>
<keyword evidence="4" id="KW-0732">Signal</keyword>
<dbReference type="Pfam" id="PF00328">
    <property type="entry name" value="His_Phos_2"/>
    <property type="match status" value="1"/>
</dbReference>
<feature type="transmembrane region" description="Helical" evidence="3">
    <location>
        <begin position="450"/>
        <end position="477"/>
    </location>
</feature>
<gene>
    <name evidence="5" type="ORF">PADG_05530</name>
</gene>
<dbReference type="OMA" id="STQEWCL"/>
<protein>
    <recommendedName>
        <fullName evidence="7">Acid phosphatase</fullName>
    </recommendedName>
</protein>
<keyword evidence="3" id="KW-0472">Membrane</keyword>
<accession>C1GE44</accession>
<evidence type="ECO:0008006" key="7">
    <source>
        <dbReference type="Google" id="ProtNLM"/>
    </source>
</evidence>
<feature type="region of interest" description="Disordered" evidence="2">
    <location>
        <begin position="524"/>
        <end position="580"/>
    </location>
</feature>
<feature type="compositionally biased region" description="Basic and acidic residues" evidence="2">
    <location>
        <begin position="535"/>
        <end position="548"/>
    </location>
</feature>
<dbReference type="eggNOG" id="ENOG502SM2K">
    <property type="taxonomic scope" value="Eukaryota"/>
</dbReference>
<name>C1GE44_PARBD</name>
<proteinExistence type="inferred from homology"/>
<dbReference type="Proteomes" id="UP000001628">
    <property type="component" value="Unassembled WGS sequence"/>
</dbReference>